<dbReference type="GO" id="GO:0008270">
    <property type="term" value="F:zinc ion binding"/>
    <property type="evidence" value="ECO:0007669"/>
    <property type="project" value="UniProtKB-UniRule"/>
</dbReference>
<organism evidence="10 11">
    <name type="scientific">Candidatus Danuiimicrobium aquiferis</name>
    <dbReference type="NCBI Taxonomy" id="1801832"/>
    <lineage>
        <taxon>Bacteria</taxon>
        <taxon>Pseudomonadati</taxon>
        <taxon>Candidatus Omnitrophota</taxon>
        <taxon>Candidatus Danuiimicrobium</taxon>
    </lineage>
</organism>
<dbReference type="PROSITE" id="PS51747">
    <property type="entry name" value="CYT_DCMP_DEAMINASES_2"/>
    <property type="match status" value="1"/>
</dbReference>
<dbReference type="NCBIfam" id="NF008113">
    <property type="entry name" value="PRK10860.1"/>
    <property type="match status" value="1"/>
</dbReference>
<dbReference type="PROSITE" id="PS00903">
    <property type="entry name" value="CYT_DCMP_DEAMINASES_1"/>
    <property type="match status" value="1"/>
</dbReference>
<dbReference type="GO" id="GO:0052717">
    <property type="term" value="F:tRNA-specific adenosine-34 deaminase activity"/>
    <property type="evidence" value="ECO:0007669"/>
    <property type="project" value="UniProtKB-UniRule"/>
</dbReference>
<dbReference type="HAMAP" id="MF_00972">
    <property type="entry name" value="tRNA_aden_deaminase"/>
    <property type="match status" value="1"/>
</dbReference>
<comment type="cofactor">
    <cofactor evidence="8">
        <name>Zn(2+)</name>
        <dbReference type="ChEBI" id="CHEBI:29105"/>
    </cofactor>
    <text evidence="8">Binds 1 zinc ion per subunit.</text>
</comment>
<evidence type="ECO:0000259" key="9">
    <source>
        <dbReference type="PROSITE" id="PS51747"/>
    </source>
</evidence>
<feature type="binding site" evidence="8">
    <location>
        <position position="96"/>
    </location>
    <ligand>
        <name>Zn(2+)</name>
        <dbReference type="ChEBI" id="CHEBI:29105"/>
        <note>catalytic</note>
    </ligand>
</feature>
<evidence type="ECO:0000256" key="3">
    <source>
        <dbReference type="ARBA" id="ARBA00022694"/>
    </source>
</evidence>
<dbReference type="EC" id="3.5.4.33" evidence="8"/>
<dbReference type="InterPro" id="IPR016193">
    <property type="entry name" value="Cytidine_deaminase-like"/>
</dbReference>
<keyword evidence="3 8" id="KW-0819">tRNA processing</keyword>
<evidence type="ECO:0000256" key="6">
    <source>
        <dbReference type="ARBA" id="ARBA00022833"/>
    </source>
</evidence>
<dbReference type="AlphaFoldDB" id="A0A1G1KSG2"/>
<keyword evidence="6 8" id="KW-0862">Zinc</keyword>
<keyword evidence="5 8" id="KW-0378">Hydrolase</keyword>
<dbReference type="Gene3D" id="3.40.140.10">
    <property type="entry name" value="Cytidine Deaminase, domain 2"/>
    <property type="match status" value="1"/>
</dbReference>
<dbReference type="InterPro" id="IPR002125">
    <property type="entry name" value="CMP_dCMP_dom"/>
</dbReference>
<evidence type="ECO:0000256" key="2">
    <source>
        <dbReference type="ARBA" id="ARBA00011738"/>
    </source>
</evidence>
<feature type="binding site" evidence="8">
    <location>
        <position position="56"/>
    </location>
    <ligand>
        <name>Zn(2+)</name>
        <dbReference type="ChEBI" id="CHEBI:29105"/>
        <note>catalytic</note>
    </ligand>
</feature>
<dbReference type="Proteomes" id="UP000178187">
    <property type="component" value="Unassembled WGS sequence"/>
</dbReference>
<accession>A0A1G1KSG2</accession>
<gene>
    <name evidence="8" type="primary">tadA</name>
    <name evidence="10" type="ORF">A3G33_08020</name>
</gene>
<dbReference type="FunFam" id="3.40.140.10:FF:000005">
    <property type="entry name" value="tRNA-specific adenosine deaminase"/>
    <property type="match status" value="1"/>
</dbReference>
<dbReference type="CDD" id="cd01285">
    <property type="entry name" value="nucleoside_deaminase"/>
    <property type="match status" value="1"/>
</dbReference>
<reference evidence="10 11" key="1">
    <citation type="journal article" date="2016" name="Nat. Commun.">
        <title>Thousands of microbial genomes shed light on interconnected biogeochemical processes in an aquifer system.</title>
        <authorList>
            <person name="Anantharaman K."/>
            <person name="Brown C.T."/>
            <person name="Hug L.A."/>
            <person name="Sharon I."/>
            <person name="Castelle C.J."/>
            <person name="Probst A.J."/>
            <person name="Thomas B.C."/>
            <person name="Singh A."/>
            <person name="Wilkins M.J."/>
            <person name="Karaoz U."/>
            <person name="Brodie E.L."/>
            <person name="Williams K.H."/>
            <person name="Hubbard S.S."/>
            <person name="Banfield J.F."/>
        </authorList>
    </citation>
    <scope>NUCLEOTIDE SEQUENCE [LARGE SCALE GENOMIC DNA]</scope>
</reference>
<comment type="similarity">
    <text evidence="1">Belongs to the cytidine and deoxycytidylate deaminase family. ADAT2 subfamily.</text>
</comment>
<dbReference type="PANTHER" id="PTHR11079">
    <property type="entry name" value="CYTOSINE DEAMINASE FAMILY MEMBER"/>
    <property type="match status" value="1"/>
</dbReference>
<dbReference type="InterPro" id="IPR016192">
    <property type="entry name" value="APOBEC/CMP_deaminase_Zn-bd"/>
</dbReference>
<dbReference type="Pfam" id="PF14437">
    <property type="entry name" value="MafB19-deam"/>
    <property type="match status" value="1"/>
</dbReference>
<feature type="binding site" evidence="8">
    <location>
        <position position="93"/>
    </location>
    <ligand>
        <name>Zn(2+)</name>
        <dbReference type="ChEBI" id="CHEBI:29105"/>
        <note>catalytic</note>
    </ligand>
</feature>
<evidence type="ECO:0000256" key="8">
    <source>
        <dbReference type="HAMAP-Rule" id="MF_00972"/>
    </source>
</evidence>
<dbReference type="GO" id="GO:0002100">
    <property type="term" value="P:tRNA wobble adenosine to inosine editing"/>
    <property type="evidence" value="ECO:0007669"/>
    <property type="project" value="UniProtKB-UniRule"/>
</dbReference>
<dbReference type="EMBL" id="MHFR01000059">
    <property type="protein sequence ID" value="OGW95752.1"/>
    <property type="molecule type" value="Genomic_DNA"/>
</dbReference>
<proteinExistence type="inferred from homology"/>
<feature type="active site" description="Proton donor" evidence="8">
    <location>
        <position position="58"/>
    </location>
</feature>
<dbReference type="PANTHER" id="PTHR11079:SF202">
    <property type="entry name" value="TRNA-SPECIFIC ADENOSINE DEAMINASE"/>
    <property type="match status" value="1"/>
</dbReference>
<dbReference type="SUPFAM" id="SSF53927">
    <property type="entry name" value="Cytidine deaminase-like"/>
    <property type="match status" value="1"/>
</dbReference>
<dbReference type="InterPro" id="IPR028883">
    <property type="entry name" value="tRNA_aden_deaminase"/>
</dbReference>
<evidence type="ECO:0000256" key="4">
    <source>
        <dbReference type="ARBA" id="ARBA00022723"/>
    </source>
</evidence>
<comment type="subunit">
    <text evidence="2 8">Homodimer.</text>
</comment>
<evidence type="ECO:0000256" key="7">
    <source>
        <dbReference type="ARBA" id="ARBA00048045"/>
    </source>
</evidence>
<comment type="caution">
    <text evidence="10">The sequence shown here is derived from an EMBL/GenBank/DDBJ whole genome shotgun (WGS) entry which is preliminary data.</text>
</comment>
<comment type="function">
    <text evidence="8">Catalyzes the deamination of adenosine to inosine at the wobble position 34 of tRNA(Arg2).</text>
</comment>
<evidence type="ECO:0000313" key="11">
    <source>
        <dbReference type="Proteomes" id="UP000178187"/>
    </source>
</evidence>
<comment type="catalytic activity">
    <reaction evidence="7 8">
        <text>adenosine(34) in tRNA + H2O + H(+) = inosine(34) in tRNA + NH4(+)</text>
        <dbReference type="Rhea" id="RHEA:43168"/>
        <dbReference type="Rhea" id="RHEA-COMP:10373"/>
        <dbReference type="Rhea" id="RHEA-COMP:10374"/>
        <dbReference type="ChEBI" id="CHEBI:15377"/>
        <dbReference type="ChEBI" id="CHEBI:15378"/>
        <dbReference type="ChEBI" id="CHEBI:28938"/>
        <dbReference type="ChEBI" id="CHEBI:74411"/>
        <dbReference type="ChEBI" id="CHEBI:82852"/>
        <dbReference type="EC" id="3.5.4.33"/>
    </reaction>
</comment>
<protein>
    <recommendedName>
        <fullName evidence="8">tRNA-specific adenosine deaminase</fullName>
        <ecNumber evidence="8">3.5.4.33</ecNumber>
    </recommendedName>
</protein>
<keyword evidence="4 8" id="KW-0479">Metal-binding</keyword>
<name>A0A1G1KSG2_9BACT</name>
<evidence type="ECO:0000313" key="10">
    <source>
        <dbReference type="EMBL" id="OGW95752.1"/>
    </source>
</evidence>
<dbReference type="InterPro" id="IPR058535">
    <property type="entry name" value="MafB19-deam"/>
</dbReference>
<feature type="domain" description="CMP/dCMP-type deaminase" evidence="9">
    <location>
        <begin position="5"/>
        <end position="123"/>
    </location>
</feature>
<evidence type="ECO:0000256" key="1">
    <source>
        <dbReference type="ARBA" id="ARBA00010669"/>
    </source>
</evidence>
<evidence type="ECO:0000256" key="5">
    <source>
        <dbReference type="ARBA" id="ARBA00022801"/>
    </source>
</evidence>
<sequence>MPIELNHEYFMREALKEAKKAFDKGEVPVGVVIVHGGKVIARAFNQMEMLHDPTAHAEMIAITQAADYLKSQGDEKHRGSLEKASIYVTLEPCPMCAGALVMAHCENLIYGTKDLKAGACGSLYNIVQDDRLNHRLNVIEGVLADESKFLMQDFFKTLRKEKR</sequence>